<dbReference type="InterPro" id="IPR005746">
    <property type="entry name" value="Thioredoxin"/>
</dbReference>
<protein>
    <recommendedName>
        <fullName evidence="6">Thioredoxin</fullName>
    </recommendedName>
</protein>
<evidence type="ECO:0000259" key="7">
    <source>
        <dbReference type="PROSITE" id="PS51352"/>
    </source>
</evidence>
<sequence>MTTIDLNKDTFQEAIKEGKTLIVDFWAPWCGPCRNFAPVFEAAAKQNSDIVFGKVNTEEEEELAGGLGIRSIPTLMVFREQVLLFNQAGALSAPQLGELITQVKDIDMAQVHAEIAEEQAKAGDKPQ</sequence>
<evidence type="ECO:0000256" key="5">
    <source>
        <dbReference type="ARBA" id="ARBA00023284"/>
    </source>
</evidence>
<accession>A0A366HLN1</accession>
<dbReference type="Proteomes" id="UP000253628">
    <property type="component" value="Unassembled WGS sequence"/>
</dbReference>
<keyword evidence="2" id="KW-0813">Transport</keyword>
<organism evidence="8 9">
    <name type="scientific">Eoetvoesiella caeni</name>
    <dbReference type="NCBI Taxonomy" id="645616"/>
    <lineage>
        <taxon>Bacteria</taxon>
        <taxon>Pseudomonadati</taxon>
        <taxon>Pseudomonadota</taxon>
        <taxon>Betaproteobacteria</taxon>
        <taxon>Burkholderiales</taxon>
        <taxon>Alcaligenaceae</taxon>
        <taxon>Eoetvoesiella</taxon>
    </lineage>
</organism>
<keyword evidence="5" id="KW-0676">Redox-active center</keyword>
<dbReference type="InterPro" id="IPR036249">
    <property type="entry name" value="Thioredoxin-like_sf"/>
</dbReference>
<evidence type="ECO:0000313" key="9">
    <source>
        <dbReference type="Proteomes" id="UP000253628"/>
    </source>
</evidence>
<evidence type="ECO:0000256" key="4">
    <source>
        <dbReference type="ARBA" id="ARBA00023157"/>
    </source>
</evidence>
<dbReference type="GO" id="GO:0015035">
    <property type="term" value="F:protein-disulfide reductase activity"/>
    <property type="evidence" value="ECO:0007669"/>
    <property type="project" value="UniProtKB-UniRule"/>
</dbReference>
<dbReference type="OrthoDB" id="9790390at2"/>
<dbReference type="NCBIfam" id="TIGR01068">
    <property type="entry name" value="thioredoxin"/>
    <property type="match status" value="1"/>
</dbReference>
<dbReference type="InterPro" id="IPR017937">
    <property type="entry name" value="Thioredoxin_CS"/>
</dbReference>
<dbReference type="GO" id="GO:0005829">
    <property type="term" value="C:cytosol"/>
    <property type="evidence" value="ECO:0007669"/>
    <property type="project" value="TreeGrafter"/>
</dbReference>
<dbReference type="PROSITE" id="PS00194">
    <property type="entry name" value="THIOREDOXIN_1"/>
    <property type="match status" value="1"/>
</dbReference>
<dbReference type="RefSeq" id="WP_113931408.1">
    <property type="nucleotide sequence ID" value="NZ_JACCEU010000001.1"/>
</dbReference>
<dbReference type="PANTHER" id="PTHR45663:SF40">
    <property type="entry name" value="THIOREDOXIN 2"/>
    <property type="match status" value="1"/>
</dbReference>
<evidence type="ECO:0000256" key="3">
    <source>
        <dbReference type="ARBA" id="ARBA00022982"/>
    </source>
</evidence>
<evidence type="ECO:0000256" key="2">
    <source>
        <dbReference type="ARBA" id="ARBA00022448"/>
    </source>
</evidence>
<evidence type="ECO:0000256" key="1">
    <source>
        <dbReference type="ARBA" id="ARBA00008987"/>
    </source>
</evidence>
<dbReference type="Pfam" id="PF00085">
    <property type="entry name" value="Thioredoxin"/>
    <property type="match status" value="1"/>
</dbReference>
<dbReference type="PROSITE" id="PS51352">
    <property type="entry name" value="THIOREDOXIN_2"/>
    <property type="match status" value="1"/>
</dbReference>
<dbReference type="CDD" id="cd02947">
    <property type="entry name" value="TRX_family"/>
    <property type="match status" value="1"/>
</dbReference>
<comment type="similarity">
    <text evidence="1">Belongs to the thioredoxin family.</text>
</comment>
<gene>
    <name evidence="8" type="ORF">DFR37_101226</name>
</gene>
<keyword evidence="9" id="KW-1185">Reference proteome</keyword>
<dbReference type="Gene3D" id="3.40.30.10">
    <property type="entry name" value="Glutaredoxin"/>
    <property type="match status" value="1"/>
</dbReference>
<keyword evidence="3" id="KW-0249">Electron transport</keyword>
<dbReference type="PANTHER" id="PTHR45663">
    <property type="entry name" value="GEO12009P1"/>
    <property type="match status" value="1"/>
</dbReference>
<dbReference type="InterPro" id="IPR013766">
    <property type="entry name" value="Thioredoxin_domain"/>
</dbReference>
<dbReference type="AlphaFoldDB" id="A0A366HLN1"/>
<reference evidence="8 9" key="1">
    <citation type="submission" date="2018-06" db="EMBL/GenBank/DDBJ databases">
        <title>Genomic Encyclopedia of Type Strains, Phase IV (KMG-IV): sequencing the most valuable type-strain genomes for metagenomic binning, comparative biology and taxonomic classification.</title>
        <authorList>
            <person name="Goeker M."/>
        </authorList>
    </citation>
    <scope>NUCLEOTIDE SEQUENCE [LARGE SCALE GENOMIC DNA]</scope>
    <source>
        <strain evidence="8 9">DSM 25520</strain>
    </source>
</reference>
<comment type="caution">
    <text evidence="8">The sequence shown here is derived from an EMBL/GenBank/DDBJ whole genome shotgun (WGS) entry which is preliminary data.</text>
</comment>
<dbReference type="PRINTS" id="PR00421">
    <property type="entry name" value="THIOREDOXIN"/>
</dbReference>
<evidence type="ECO:0000256" key="6">
    <source>
        <dbReference type="NCBIfam" id="TIGR01068"/>
    </source>
</evidence>
<evidence type="ECO:0000313" key="8">
    <source>
        <dbReference type="EMBL" id="RBP43101.1"/>
    </source>
</evidence>
<dbReference type="EMBL" id="QNRQ01000001">
    <property type="protein sequence ID" value="RBP43101.1"/>
    <property type="molecule type" value="Genomic_DNA"/>
</dbReference>
<name>A0A366HLN1_9BURK</name>
<proteinExistence type="inferred from homology"/>
<keyword evidence="4" id="KW-1015">Disulfide bond</keyword>
<dbReference type="SUPFAM" id="SSF52833">
    <property type="entry name" value="Thioredoxin-like"/>
    <property type="match status" value="1"/>
</dbReference>
<feature type="domain" description="Thioredoxin" evidence="7">
    <location>
        <begin position="1"/>
        <end position="105"/>
    </location>
</feature>